<comment type="similarity">
    <text evidence="1">Belongs to the bacterial solute-binding protein 1 family.</text>
</comment>
<organism evidence="5 6">
    <name type="scientific">Lachnoclostridium phytofermentans</name>
    <dbReference type="NCBI Taxonomy" id="66219"/>
    <lineage>
        <taxon>Bacteria</taxon>
        <taxon>Bacillati</taxon>
        <taxon>Bacillota</taxon>
        <taxon>Clostridia</taxon>
        <taxon>Lachnospirales</taxon>
        <taxon>Lachnospiraceae</taxon>
    </lineage>
</organism>
<evidence type="ECO:0000313" key="5">
    <source>
        <dbReference type="EMBL" id="HCL01893.1"/>
    </source>
</evidence>
<evidence type="ECO:0000256" key="1">
    <source>
        <dbReference type="ARBA" id="ARBA00008520"/>
    </source>
</evidence>
<keyword evidence="3" id="KW-0732">Signal</keyword>
<dbReference type="PROSITE" id="PS51257">
    <property type="entry name" value="PROKAR_LIPOPROTEIN"/>
    <property type="match status" value="1"/>
</dbReference>
<comment type="caution">
    <text evidence="5">The sequence shown here is derived from an EMBL/GenBank/DDBJ whole genome shotgun (WGS) entry which is preliminary data.</text>
</comment>
<evidence type="ECO:0000313" key="6">
    <source>
        <dbReference type="Proteomes" id="UP000262969"/>
    </source>
</evidence>
<reference evidence="5 6" key="1">
    <citation type="journal article" date="2018" name="Nat. Biotechnol.">
        <title>A standardized bacterial taxonomy based on genome phylogeny substantially revises the tree of life.</title>
        <authorList>
            <person name="Parks D.H."/>
            <person name="Chuvochina M."/>
            <person name="Waite D.W."/>
            <person name="Rinke C."/>
            <person name="Skarshewski A."/>
            <person name="Chaumeil P.A."/>
            <person name="Hugenholtz P."/>
        </authorList>
    </citation>
    <scope>NUCLEOTIDE SEQUENCE [LARGE SCALE GENOMIC DNA]</scope>
    <source>
        <strain evidence="5">UBA11728</strain>
    </source>
</reference>
<protein>
    <recommendedName>
        <fullName evidence="4">DUF3502 domain-containing protein</fullName>
    </recommendedName>
</protein>
<feature type="compositionally biased region" description="Polar residues" evidence="2">
    <location>
        <begin position="36"/>
        <end position="53"/>
    </location>
</feature>
<name>A0A3D2X5H9_9FIRM</name>
<feature type="chain" id="PRO_5038531036" description="DUF3502 domain-containing protein" evidence="3">
    <location>
        <begin position="24"/>
        <end position="528"/>
    </location>
</feature>
<dbReference type="PANTHER" id="PTHR43649:SF31">
    <property type="entry name" value="SN-GLYCEROL-3-PHOSPHATE-BINDING PERIPLASMIC PROTEIN UGPB"/>
    <property type="match status" value="1"/>
</dbReference>
<proteinExistence type="inferred from homology"/>
<dbReference type="InterPro" id="IPR022627">
    <property type="entry name" value="DUF3502"/>
</dbReference>
<dbReference type="EMBL" id="DPVV01000192">
    <property type="protein sequence ID" value="HCL01893.1"/>
    <property type="molecule type" value="Genomic_DNA"/>
</dbReference>
<gene>
    <name evidence="5" type="ORF">DHW61_05660</name>
</gene>
<evidence type="ECO:0000256" key="3">
    <source>
        <dbReference type="SAM" id="SignalP"/>
    </source>
</evidence>
<dbReference type="Pfam" id="PF12010">
    <property type="entry name" value="DUF3502"/>
    <property type="match status" value="1"/>
</dbReference>
<dbReference type="Gene3D" id="3.40.190.10">
    <property type="entry name" value="Periplasmic binding protein-like II"/>
    <property type="match status" value="1"/>
</dbReference>
<dbReference type="InterPro" id="IPR050490">
    <property type="entry name" value="Bact_solute-bd_prot1"/>
</dbReference>
<feature type="region of interest" description="Disordered" evidence="2">
    <location>
        <begin position="27"/>
        <end position="53"/>
    </location>
</feature>
<dbReference type="PANTHER" id="PTHR43649">
    <property type="entry name" value="ARABINOSE-BINDING PROTEIN-RELATED"/>
    <property type="match status" value="1"/>
</dbReference>
<sequence length="528" mass="58873">MKKSLKKKLALLLGVTMLISMLAGCGSSKDTKDNTKTSSGSATNNGAAENNDTLGVVDTSKHVDLKMYLIGDRTPDFDEVYGKINKILEQKLNCSLSVNFLSWGEHDTKYSLLFSSQENFDLIFTASSWCHYEQTAALGGYYPMSEEFIKTYAPDIWKVVPEVAWNQAKINDQIYMVPNYQNEFGQDVIAVRGDLLKKYGFKNITTWEELMSFYKACAADGIYASQGGPWYQYFQSQGLSTTGGVPKAGELYLYHTQDPSDLKFTYLLDWDGFTKYCKEMKELADAGSWSPDILNSYDERQTGLLTGRTASMIWNLGSCRLYAKQANAEKPDWNVTICDPVSSQPKKVNSYINNGVAINASSKNKERAMMVLNEFYTNPEVYDLAMLGIKGKHWEAVGDKEYKIIDESGYGVSSNCNWGWNNANITRTESIENRTALDDTHDTLLAGFNNNIKAEHAYDGFNFDSNKVTTQVSAVEAALGNYYDPLVNGLVDDVDKAIAELKAALESAGVRDIQAELEKQAAEYVAKN</sequence>
<feature type="domain" description="DUF3502" evidence="4">
    <location>
        <begin position="458"/>
        <end position="525"/>
    </location>
</feature>
<dbReference type="SUPFAM" id="SSF53850">
    <property type="entry name" value="Periplasmic binding protein-like II"/>
    <property type="match status" value="1"/>
</dbReference>
<dbReference type="Proteomes" id="UP000262969">
    <property type="component" value="Unassembled WGS sequence"/>
</dbReference>
<accession>A0A3D2X5H9</accession>
<dbReference type="AlphaFoldDB" id="A0A3D2X5H9"/>
<evidence type="ECO:0000256" key="2">
    <source>
        <dbReference type="SAM" id="MobiDB-lite"/>
    </source>
</evidence>
<feature type="signal peptide" evidence="3">
    <location>
        <begin position="1"/>
        <end position="23"/>
    </location>
</feature>
<evidence type="ECO:0000259" key="4">
    <source>
        <dbReference type="Pfam" id="PF12010"/>
    </source>
</evidence>